<evidence type="ECO:0000256" key="1">
    <source>
        <dbReference type="SAM" id="Phobius"/>
    </source>
</evidence>
<reference evidence="2" key="2">
    <citation type="submission" date="2017-05" db="UniProtKB">
        <authorList>
            <consortium name="EnsemblMetazoa"/>
        </authorList>
    </citation>
    <scope>IDENTIFICATION</scope>
</reference>
<keyword evidence="1" id="KW-1133">Transmembrane helix</keyword>
<dbReference type="EnsemblMetazoa" id="Aqu2.1.01693_001">
    <property type="protein sequence ID" value="Aqu2.1.01693_001"/>
    <property type="gene ID" value="Aqu2.1.01693"/>
</dbReference>
<dbReference type="EnsemblMetazoa" id="XM_020008290.1">
    <property type="protein sequence ID" value="XP_019863849.1"/>
    <property type="gene ID" value="LOC109593020"/>
</dbReference>
<keyword evidence="3" id="KW-1185">Reference proteome</keyword>
<protein>
    <submittedName>
        <fullName evidence="2">Uncharacterized protein</fullName>
    </submittedName>
</protein>
<dbReference type="Gene3D" id="3.40.50.300">
    <property type="entry name" value="P-loop containing nucleotide triphosphate hydrolases"/>
    <property type="match status" value="1"/>
</dbReference>
<keyword evidence="1" id="KW-0472">Membrane</keyword>
<keyword evidence="1" id="KW-0812">Transmembrane</keyword>
<dbReference type="InterPro" id="IPR027417">
    <property type="entry name" value="P-loop_NTPase"/>
</dbReference>
<feature type="transmembrane region" description="Helical" evidence="1">
    <location>
        <begin position="144"/>
        <end position="170"/>
    </location>
</feature>
<dbReference type="AlphaFoldDB" id="A0A1X7SI21"/>
<evidence type="ECO:0000313" key="3">
    <source>
        <dbReference type="Proteomes" id="UP000007879"/>
    </source>
</evidence>
<gene>
    <name evidence="2" type="primary">109593020</name>
</gene>
<accession>A0A1X7SI21</accession>
<dbReference type="InParanoid" id="A0A1X7SI21"/>
<sequence>MKEDRWTEDEIETIALVNRALGEEIWQNTLLVLTFANEIYNVKRKEELASLFVETLRNETGISLTTDDMPVALAGHLSKGEHLLEYGIEYWYTQLFIKGIKQVKNNGADALMLLILYHKDQVRLTEAMKEAFCDIYNHKATKTVFAIGTFTIFMVVLPFSWIPTVIVAAVGTITTALSYDVVKRVTTLDEFCNS</sequence>
<evidence type="ECO:0000313" key="2">
    <source>
        <dbReference type="EnsemblMetazoa" id="Aqu2.1.01693_001"/>
    </source>
</evidence>
<name>A0A1X7SI21_AMPQE</name>
<proteinExistence type="predicted"/>
<organism evidence="2">
    <name type="scientific">Amphimedon queenslandica</name>
    <name type="common">Sponge</name>
    <dbReference type="NCBI Taxonomy" id="400682"/>
    <lineage>
        <taxon>Eukaryota</taxon>
        <taxon>Metazoa</taxon>
        <taxon>Porifera</taxon>
        <taxon>Demospongiae</taxon>
        <taxon>Heteroscleromorpha</taxon>
        <taxon>Haplosclerida</taxon>
        <taxon>Niphatidae</taxon>
        <taxon>Amphimedon</taxon>
    </lineage>
</organism>
<reference evidence="3" key="1">
    <citation type="journal article" date="2010" name="Nature">
        <title>The Amphimedon queenslandica genome and the evolution of animal complexity.</title>
        <authorList>
            <person name="Srivastava M."/>
            <person name="Simakov O."/>
            <person name="Chapman J."/>
            <person name="Fahey B."/>
            <person name="Gauthier M.E."/>
            <person name="Mitros T."/>
            <person name="Richards G.S."/>
            <person name="Conaco C."/>
            <person name="Dacre M."/>
            <person name="Hellsten U."/>
            <person name="Larroux C."/>
            <person name="Putnam N.H."/>
            <person name="Stanke M."/>
            <person name="Adamska M."/>
            <person name="Darling A."/>
            <person name="Degnan S.M."/>
            <person name="Oakley T.H."/>
            <person name="Plachetzki D.C."/>
            <person name="Zhai Y."/>
            <person name="Adamski M."/>
            <person name="Calcino A."/>
            <person name="Cummins S.F."/>
            <person name="Goodstein D.M."/>
            <person name="Harris C."/>
            <person name="Jackson D.J."/>
            <person name="Leys S.P."/>
            <person name="Shu S."/>
            <person name="Woodcroft B.J."/>
            <person name="Vervoort M."/>
            <person name="Kosik K.S."/>
            <person name="Manning G."/>
            <person name="Degnan B.M."/>
            <person name="Rokhsar D.S."/>
        </authorList>
    </citation>
    <scope>NUCLEOTIDE SEQUENCE [LARGE SCALE GENOMIC DNA]</scope>
</reference>
<dbReference type="KEGG" id="aqu:109593020"/>
<dbReference type="Proteomes" id="UP000007879">
    <property type="component" value="Unassembled WGS sequence"/>
</dbReference>